<proteinExistence type="inferred from homology"/>
<accession>A0A9W9G613</accession>
<sequence>MGEDHSNAIGTLTGTSGALNAKLKQQPAVNCVDAHVSINPPKMSPNGDIYGMPLAFATGLTRCQQKGVFY</sequence>
<dbReference type="GO" id="GO:0046872">
    <property type="term" value="F:metal ion binding"/>
    <property type="evidence" value="ECO:0007669"/>
    <property type="project" value="InterPro"/>
</dbReference>
<protein>
    <submittedName>
        <fullName evidence="2">Arginase</fullName>
    </submittedName>
</protein>
<evidence type="ECO:0000313" key="3">
    <source>
        <dbReference type="Proteomes" id="UP001149074"/>
    </source>
</evidence>
<reference evidence="2" key="1">
    <citation type="submission" date="2022-11" db="EMBL/GenBank/DDBJ databases">
        <authorList>
            <person name="Petersen C."/>
        </authorList>
    </citation>
    <scope>NUCLEOTIDE SEQUENCE</scope>
    <source>
        <strain evidence="2">IBT 30761</strain>
    </source>
</reference>
<reference evidence="2" key="2">
    <citation type="journal article" date="2023" name="IMA Fungus">
        <title>Comparative genomic study of the Penicillium genus elucidates a diverse pangenome and 15 lateral gene transfer events.</title>
        <authorList>
            <person name="Petersen C."/>
            <person name="Sorensen T."/>
            <person name="Nielsen M.R."/>
            <person name="Sondergaard T.E."/>
            <person name="Sorensen J.L."/>
            <person name="Fitzpatrick D.A."/>
            <person name="Frisvad J.C."/>
            <person name="Nielsen K.L."/>
        </authorList>
    </citation>
    <scope>NUCLEOTIDE SEQUENCE</scope>
    <source>
        <strain evidence="2">IBT 30761</strain>
    </source>
</reference>
<comment type="similarity">
    <text evidence="1">Belongs to the arginase family.</text>
</comment>
<gene>
    <name evidence="2" type="ORF">N7532_000042</name>
</gene>
<comment type="caution">
    <text evidence="2">The sequence shown here is derived from an EMBL/GenBank/DDBJ whole genome shotgun (WGS) entry which is preliminary data.</text>
</comment>
<evidence type="ECO:0000256" key="1">
    <source>
        <dbReference type="PROSITE-ProRule" id="PRU00742"/>
    </source>
</evidence>
<dbReference type="EMBL" id="JAPQKI010000001">
    <property type="protein sequence ID" value="KAJ5111997.1"/>
    <property type="molecule type" value="Genomic_DNA"/>
</dbReference>
<name>A0A9W9G613_9EURO</name>
<dbReference type="InterPro" id="IPR006035">
    <property type="entry name" value="Ureohydrolase"/>
</dbReference>
<organism evidence="2 3">
    <name type="scientific">Penicillium argentinense</name>
    <dbReference type="NCBI Taxonomy" id="1131581"/>
    <lineage>
        <taxon>Eukaryota</taxon>
        <taxon>Fungi</taxon>
        <taxon>Dikarya</taxon>
        <taxon>Ascomycota</taxon>
        <taxon>Pezizomycotina</taxon>
        <taxon>Eurotiomycetes</taxon>
        <taxon>Eurotiomycetidae</taxon>
        <taxon>Eurotiales</taxon>
        <taxon>Aspergillaceae</taxon>
        <taxon>Penicillium</taxon>
    </lineage>
</organism>
<dbReference type="InterPro" id="IPR023696">
    <property type="entry name" value="Ureohydrolase_dom_sf"/>
</dbReference>
<evidence type="ECO:0000313" key="2">
    <source>
        <dbReference type="EMBL" id="KAJ5111997.1"/>
    </source>
</evidence>
<dbReference type="PROSITE" id="PS51409">
    <property type="entry name" value="ARGINASE_2"/>
    <property type="match status" value="1"/>
</dbReference>
<dbReference type="PRINTS" id="PR00116">
    <property type="entry name" value="ARGINASE"/>
</dbReference>
<dbReference type="SUPFAM" id="SSF52768">
    <property type="entry name" value="Arginase/deacetylase"/>
    <property type="match status" value="1"/>
</dbReference>
<keyword evidence="3" id="KW-1185">Reference proteome</keyword>
<dbReference type="GeneID" id="81351525"/>
<dbReference type="AlphaFoldDB" id="A0A9W9G613"/>
<dbReference type="RefSeq" id="XP_056479770.1">
    <property type="nucleotide sequence ID" value="XM_056612546.1"/>
</dbReference>
<dbReference type="Pfam" id="PF00491">
    <property type="entry name" value="Arginase"/>
    <property type="match status" value="1"/>
</dbReference>
<dbReference type="Gene3D" id="3.40.800.10">
    <property type="entry name" value="Ureohydrolase domain"/>
    <property type="match status" value="1"/>
</dbReference>
<dbReference type="Proteomes" id="UP001149074">
    <property type="component" value="Unassembled WGS sequence"/>
</dbReference>